<dbReference type="AlphaFoldDB" id="A0A8B6FM35"/>
<keyword evidence="1" id="KW-0472">Membrane</keyword>
<proteinExistence type="predicted"/>
<feature type="transmembrane region" description="Helical" evidence="1">
    <location>
        <begin position="27"/>
        <end position="44"/>
    </location>
</feature>
<name>A0A8B6FM35_MYTGA</name>
<reference evidence="2" key="1">
    <citation type="submission" date="2018-11" db="EMBL/GenBank/DDBJ databases">
        <authorList>
            <person name="Alioto T."/>
            <person name="Alioto T."/>
        </authorList>
    </citation>
    <scope>NUCLEOTIDE SEQUENCE</scope>
</reference>
<dbReference type="EMBL" id="UYJE01007043">
    <property type="protein sequence ID" value="VDI51343.1"/>
    <property type="molecule type" value="Genomic_DNA"/>
</dbReference>
<evidence type="ECO:0000256" key="1">
    <source>
        <dbReference type="SAM" id="Phobius"/>
    </source>
</evidence>
<gene>
    <name evidence="2" type="ORF">MGAL_10B072809</name>
</gene>
<dbReference type="OrthoDB" id="6182285at2759"/>
<keyword evidence="1" id="KW-0812">Transmembrane</keyword>
<keyword evidence="3" id="KW-1185">Reference proteome</keyword>
<sequence length="182" mass="21163">MVLYPYIYPAICDINNERFNSYDTGKIMMGIFCINLILLVAVHAQNEYDTVVLKDCYSYENMEKFLSMGTLEQIRCLQQYMLTLNNGIIQHKLNDLFRIPVSMTYSRNGGKQMLDILPMIERKIYNLRPGMFKHLTGLIKNPVKRSKRHTLKSGQTRYPLSDIVPISHSPILGDLFPIPWKN</sequence>
<accession>A0A8B6FM35</accession>
<keyword evidence="1" id="KW-1133">Transmembrane helix</keyword>
<organism evidence="2 3">
    <name type="scientific">Mytilus galloprovincialis</name>
    <name type="common">Mediterranean mussel</name>
    <dbReference type="NCBI Taxonomy" id="29158"/>
    <lineage>
        <taxon>Eukaryota</taxon>
        <taxon>Metazoa</taxon>
        <taxon>Spiralia</taxon>
        <taxon>Lophotrochozoa</taxon>
        <taxon>Mollusca</taxon>
        <taxon>Bivalvia</taxon>
        <taxon>Autobranchia</taxon>
        <taxon>Pteriomorphia</taxon>
        <taxon>Mytilida</taxon>
        <taxon>Mytiloidea</taxon>
        <taxon>Mytilidae</taxon>
        <taxon>Mytilinae</taxon>
        <taxon>Mytilus</taxon>
    </lineage>
</organism>
<comment type="caution">
    <text evidence="2">The sequence shown here is derived from an EMBL/GenBank/DDBJ whole genome shotgun (WGS) entry which is preliminary data.</text>
</comment>
<evidence type="ECO:0000313" key="3">
    <source>
        <dbReference type="Proteomes" id="UP000596742"/>
    </source>
</evidence>
<dbReference type="Proteomes" id="UP000596742">
    <property type="component" value="Unassembled WGS sequence"/>
</dbReference>
<protein>
    <submittedName>
        <fullName evidence="2">Uncharacterized protein</fullName>
    </submittedName>
</protein>
<evidence type="ECO:0000313" key="2">
    <source>
        <dbReference type="EMBL" id="VDI51343.1"/>
    </source>
</evidence>